<evidence type="ECO:0000256" key="1">
    <source>
        <dbReference type="SAM" id="Coils"/>
    </source>
</evidence>
<evidence type="ECO:0000313" key="4">
    <source>
        <dbReference type="EMBL" id="KAF9583271.1"/>
    </source>
</evidence>
<evidence type="ECO:0000256" key="2">
    <source>
        <dbReference type="SAM" id="MobiDB-lite"/>
    </source>
</evidence>
<name>A0A9P6KFR2_9FUNG</name>
<feature type="region of interest" description="Disordered" evidence="2">
    <location>
        <begin position="396"/>
        <end position="428"/>
    </location>
</feature>
<evidence type="ECO:0000256" key="3">
    <source>
        <dbReference type="SAM" id="Phobius"/>
    </source>
</evidence>
<evidence type="ECO:0000313" key="5">
    <source>
        <dbReference type="Proteomes" id="UP000780801"/>
    </source>
</evidence>
<keyword evidence="3" id="KW-1133">Transmembrane helix</keyword>
<proteinExistence type="predicted"/>
<dbReference type="SUPFAM" id="SSF63491">
    <property type="entry name" value="BAG domain"/>
    <property type="match status" value="1"/>
</dbReference>
<dbReference type="InterPro" id="IPR036533">
    <property type="entry name" value="BAG_dom_sf"/>
</dbReference>
<comment type="caution">
    <text evidence="4">The sequence shown here is derived from an EMBL/GenBank/DDBJ whole genome shotgun (WGS) entry which is preliminary data.</text>
</comment>
<evidence type="ECO:0008006" key="6">
    <source>
        <dbReference type="Google" id="ProtNLM"/>
    </source>
</evidence>
<dbReference type="Proteomes" id="UP000780801">
    <property type="component" value="Unassembled WGS sequence"/>
</dbReference>
<feature type="compositionally biased region" description="Low complexity" evidence="2">
    <location>
        <begin position="302"/>
        <end position="318"/>
    </location>
</feature>
<feature type="compositionally biased region" description="Low complexity" evidence="2">
    <location>
        <begin position="401"/>
        <end position="423"/>
    </location>
</feature>
<protein>
    <recommendedName>
        <fullName evidence="6">BAG domain-containing protein</fullName>
    </recommendedName>
</protein>
<dbReference type="AlphaFoldDB" id="A0A9P6KFR2"/>
<dbReference type="OrthoDB" id="2433856at2759"/>
<keyword evidence="1" id="KW-0175">Coiled coil</keyword>
<keyword evidence="3" id="KW-0812">Transmembrane</keyword>
<keyword evidence="3" id="KW-0472">Membrane</keyword>
<keyword evidence="5" id="KW-1185">Reference proteome</keyword>
<dbReference type="Gene3D" id="1.20.58.120">
    <property type="entry name" value="BAG domain"/>
    <property type="match status" value="1"/>
</dbReference>
<dbReference type="EMBL" id="JAABOA010000754">
    <property type="protein sequence ID" value="KAF9583271.1"/>
    <property type="molecule type" value="Genomic_DNA"/>
</dbReference>
<accession>A0A9P6KFR2</accession>
<feature type="coiled-coil region" evidence="1">
    <location>
        <begin position="222"/>
        <end position="266"/>
    </location>
</feature>
<dbReference type="GO" id="GO:0051087">
    <property type="term" value="F:protein-folding chaperone binding"/>
    <property type="evidence" value="ECO:0007669"/>
    <property type="project" value="InterPro"/>
</dbReference>
<organism evidence="4 5">
    <name type="scientific">Lunasporangiospora selenospora</name>
    <dbReference type="NCBI Taxonomy" id="979761"/>
    <lineage>
        <taxon>Eukaryota</taxon>
        <taxon>Fungi</taxon>
        <taxon>Fungi incertae sedis</taxon>
        <taxon>Mucoromycota</taxon>
        <taxon>Mortierellomycotina</taxon>
        <taxon>Mortierellomycetes</taxon>
        <taxon>Mortierellales</taxon>
        <taxon>Mortierellaceae</taxon>
        <taxon>Lunasporangiospora</taxon>
    </lineage>
</organism>
<sequence>MVSDSTKKTLVISLSAVIGLVTVSSLAYLLIQDDKRAKHQRCVRTTQKTLTVKLTKVETSVSTIVTEDIRLTQVRIRTLRQHRIHERDTHAHMPSLGLINPKDNELFGADFESETSEELVRERALGLDDPVKVRQQYKRLDMMVKGVNEQLLKQLESLDTISPRELTDLGDGFGGIAVADGFEMHAFEKVRRRKRDSIAKIQKIMVQVDKLGASISERIKEIEVYEKEAAEAAIKAEEERKLKEKAEKEAAEKKALEEEEEKTKKVNGEVNGHHEHNHMVKEGTSFAAIAAHQCSEEKSEVESISTTTTTTSTTTAESSEVEISDKEMMAEGITFADVVAHKADTEVTSEQSSEKSVEVEEKTDLEKMQAGISFAEAVSHQHENQVQVEERQVEHHEEQHSTITSSKTITTTTTLSQHTVQTSEEGSSTLEHVEAGISFAQVAALGVEDKAEILEPTEDLEKMKEGITFADVVAEGEPAVEIKQEEPTPALAPASA</sequence>
<gene>
    <name evidence="4" type="ORF">BGW38_009866</name>
</gene>
<feature type="transmembrane region" description="Helical" evidence="3">
    <location>
        <begin position="12"/>
        <end position="31"/>
    </location>
</feature>
<reference evidence="4" key="1">
    <citation type="journal article" date="2020" name="Fungal Divers.">
        <title>Resolving the Mortierellaceae phylogeny through synthesis of multi-gene phylogenetics and phylogenomics.</title>
        <authorList>
            <person name="Vandepol N."/>
            <person name="Liber J."/>
            <person name="Desiro A."/>
            <person name="Na H."/>
            <person name="Kennedy M."/>
            <person name="Barry K."/>
            <person name="Grigoriev I.V."/>
            <person name="Miller A.N."/>
            <person name="O'Donnell K."/>
            <person name="Stajich J.E."/>
            <person name="Bonito G."/>
        </authorList>
    </citation>
    <scope>NUCLEOTIDE SEQUENCE</scope>
    <source>
        <strain evidence="4">KOD1015</strain>
    </source>
</reference>
<feature type="region of interest" description="Disordered" evidence="2">
    <location>
        <begin position="296"/>
        <end position="321"/>
    </location>
</feature>